<keyword evidence="4" id="KW-0378">Hydrolase</keyword>
<protein>
    <submittedName>
        <fullName evidence="6">Ribonuclease P protein component</fullName>
    </submittedName>
</protein>
<dbReference type="GO" id="GO:0008033">
    <property type="term" value="P:tRNA processing"/>
    <property type="evidence" value="ECO:0007669"/>
    <property type="project" value="UniProtKB-KW"/>
</dbReference>
<evidence type="ECO:0000313" key="7">
    <source>
        <dbReference type="Proteomes" id="UP000620139"/>
    </source>
</evidence>
<keyword evidence="5" id="KW-0694">RNA-binding</keyword>
<dbReference type="Proteomes" id="UP000620139">
    <property type="component" value="Unassembled WGS sequence"/>
</dbReference>
<evidence type="ECO:0000256" key="3">
    <source>
        <dbReference type="ARBA" id="ARBA00022759"/>
    </source>
</evidence>
<gene>
    <name evidence="6" type="ORF">I7X43_02745</name>
</gene>
<accession>A0A931ITN7</accession>
<evidence type="ECO:0000313" key="6">
    <source>
        <dbReference type="EMBL" id="MBH9551757.1"/>
    </source>
</evidence>
<keyword evidence="7" id="KW-1185">Reference proteome</keyword>
<dbReference type="Gene3D" id="3.30.230.10">
    <property type="match status" value="1"/>
</dbReference>
<evidence type="ECO:0000256" key="1">
    <source>
        <dbReference type="ARBA" id="ARBA00022694"/>
    </source>
</evidence>
<dbReference type="EMBL" id="JAEDAL010000001">
    <property type="protein sequence ID" value="MBH9551757.1"/>
    <property type="molecule type" value="Genomic_DNA"/>
</dbReference>
<reference evidence="6" key="1">
    <citation type="submission" date="2020-12" db="EMBL/GenBank/DDBJ databases">
        <title>The genome sequence of Inhella sp. 4Y17.</title>
        <authorList>
            <person name="Liu Y."/>
        </authorList>
    </citation>
    <scope>NUCLEOTIDE SEQUENCE</scope>
    <source>
        <strain evidence="6">4Y10</strain>
    </source>
</reference>
<keyword evidence="3" id="KW-0255">Endonuclease</keyword>
<dbReference type="GO" id="GO:0004526">
    <property type="term" value="F:ribonuclease P activity"/>
    <property type="evidence" value="ECO:0007669"/>
    <property type="project" value="InterPro"/>
</dbReference>
<dbReference type="InterPro" id="IPR020568">
    <property type="entry name" value="Ribosomal_Su5_D2-typ_SF"/>
</dbReference>
<dbReference type="InterPro" id="IPR014721">
    <property type="entry name" value="Ribsml_uS5_D2-typ_fold_subgr"/>
</dbReference>
<dbReference type="RefSeq" id="WP_198099358.1">
    <property type="nucleotide sequence ID" value="NZ_JAEDAL010000001.1"/>
</dbReference>
<proteinExistence type="predicted"/>
<dbReference type="SUPFAM" id="SSF54211">
    <property type="entry name" value="Ribosomal protein S5 domain 2-like"/>
    <property type="match status" value="1"/>
</dbReference>
<dbReference type="AlphaFoldDB" id="A0A931ITN7"/>
<evidence type="ECO:0000256" key="5">
    <source>
        <dbReference type="ARBA" id="ARBA00022884"/>
    </source>
</evidence>
<comment type="caution">
    <text evidence="6">The sequence shown here is derived from an EMBL/GenBank/DDBJ whole genome shotgun (WGS) entry which is preliminary data.</text>
</comment>
<sequence>MDARLGRLQRAVDFERVLQQRSRARSHWFALHHCLGRPTAPGPRNLSTDCAQDSHRVVDESTGTTHWLGFVIPKRLARRAVTRNLIRRMGRQDFAHWLAPPPPAEPGADPLPHGLWVLRLKAPIDRQQFVSADSQALRQALHADLLSLWRRAQTGRRAQPSESPS</sequence>
<name>A0A931ITN7_9BURK</name>
<dbReference type="GO" id="GO:0000049">
    <property type="term" value="F:tRNA binding"/>
    <property type="evidence" value="ECO:0007669"/>
    <property type="project" value="InterPro"/>
</dbReference>
<keyword evidence="2" id="KW-0540">Nuclease</keyword>
<dbReference type="Pfam" id="PF00825">
    <property type="entry name" value="Ribonuclease_P"/>
    <property type="match status" value="1"/>
</dbReference>
<evidence type="ECO:0000256" key="2">
    <source>
        <dbReference type="ARBA" id="ARBA00022722"/>
    </source>
</evidence>
<dbReference type="InterPro" id="IPR000100">
    <property type="entry name" value="RNase_P"/>
</dbReference>
<evidence type="ECO:0000256" key="4">
    <source>
        <dbReference type="ARBA" id="ARBA00022801"/>
    </source>
</evidence>
<keyword evidence="1" id="KW-0819">tRNA processing</keyword>
<organism evidence="6 7">
    <name type="scientific">Inhella gelatinilytica</name>
    <dbReference type="NCBI Taxonomy" id="2795030"/>
    <lineage>
        <taxon>Bacteria</taxon>
        <taxon>Pseudomonadati</taxon>
        <taxon>Pseudomonadota</taxon>
        <taxon>Betaproteobacteria</taxon>
        <taxon>Burkholderiales</taxon>
        <taxon>Sphaerotilaceae</taxon>
        <taxon>Inhella</taxon>
    </lineage>
</organism>